<feature type="transmembrane region" description="Helical" evidence="2">
    <location>
        <begin position="21"/>
        <end position="42"/>
    </location>
</feature>
<accession>A0A7H0VGJ4</accession>
<keyword evidence="2" id="KW-1133">Transmembrane helix</keyword>
<protein>
    <submittedName>
        <fullName evidence="3">Septum formation initiator family protein</fullName>
    </submittedName>
</protein>
<keyword evidence="1" id="KW-0175">Coiled coil</keyword>
<dbReference type="InterPro" id="IPR007060">
    <property type="entry name" value="FtsL/DivIC"/>
</dbReference>
<feature type="coiled-coil region" evidence="1">
    <location>
        <begin position="43"/>
        <end position="77"/>
    </location>
</feature>
<keyword evidence="4" id="KW-1185">Reference proteome</keyword>
<keyword evidence="2" id="KW-0812">Transmembrane</keyword>
<evidence type="ECO:0000256" key="1">
    <source>
        <dbReference type="SAM" id="Coils"/>
    </source>
</evidence>
<evidence type="ECO:0000256" key="2">
    <source>
        <dbReference type="SAM" id="Phobius"/>
    </source>
</evidence>
<gene>
    <name evidence="3" type="ORF">H4K34_03095</name>
</gene>
<dbReference type="Pfam" id="PF04977">
    <property type="entry name" value="DivIC"/>
    <property type="match status" value="1"/>
</dbReference>
<dbReference type="Proteomes" id="UP000516305">
    <property type="component" value="Chromosome"/>
</dbReference>
<dbReference type="RefSeq" id="WP_210759369.1">
    <property type="nucleotide sequence ID" value="NZ_CP060139.1"/>
</dbReference>
<proteinExistence type="predicted"/>
<sequence length="108" mass="13200">MRQFWENLRHRTWFKILSNRFVLSLIVFGVWMSFLDVNSWLIHRELNQEIDDLQTSIRYYEEEIKKDEAQLEQLNSGPENLEKFAREQYYLSAPGEEIYLIEIPKKED</sequence>
<keyword evidence="2" id="KW-0472">Membrane</keyword>
<dbReference type="AlphaFoldDB" id="A0A7H0VGJ4"/>
<reference evidence="3 4" key="1">
    <citation type="submission" date="2020-08" db="EMBL/GenBank/DDBJ databases">
        <title>Croceimicrobium hydrocarbonivorans gen. nov., sp. nov., a novel marine bacterium isolated from a bacterial consortium that degrades polyethylene terephthalate.</title>
        <authorList>
            <person name="Liu R."/>
        </authorList>
    </citation>
    <scope>NUCLEOTIDE SEQUENCE [LARGE SCALE GENOMIC DNA]</scope>
    <source>
        <strain evidence="3 4">A20-9</strain>
    </source>
</reference>
<dbReference type="KEGG" id="chyd:H4K34_03095"/>
<organism evidence="3 4">
    <name type="scientific">Croceimicrobium hydrocarbonivorans</name>
    <dbReference type="NCBI Taxonomy" id="2761580"/>
    <lineage>
        <taxon>Bacteria</taxon>
        <taxon>Pseudomonadati</taxon>
        <taxon>Bacteroidota</taxon>
        <taxon>Flavobacteriia</taxon>
        <taxon>Flavobacteriales</taxon>
        <taxon>Owenweeksiaceae</taxon>
        <taxon>Croceimicrobium</taxon>
    </lineage>
</organism>
<evidence type="ECO:0000313" key="3">
    <source>
        <dbReference type="EMBL" id="QNR24842.1"/>
    </source>
</evidence>
<evidence type="ECO:0000313" key="4">
    <source>
        <dbReference type="Proteomes" id="UP000516305"/>
    </source>
</evidence>
<name>A0A7H0VGJ4_9FLAO</name>
<dbReference type="EMBL" id="CP060139">
    <property type="protein sequence ID" value="QNR24842.1"/>
    <property type="molecule type" value="Genomic_DNA"/>
</dbReference>